<keyword evidence="4" id="KW-1185">Reference proteome</keyword>
<dbReference type="Proteomes" id="UP001364211">
    <property type="component" value="Unassembled WGS sequence"/>
</dbReference>
<proteinExistence type="predicted"/>
<feature type="region of interest" description="Disordered" evidence="1">
    <location>
        <begin position="124"/>
        <end position="164"/>
    </location>
</feature>
<organism evidence="3 4">
    <name type="scientific">Pseudonocardia spirodelae</name>
    <dbReference type="NCBI Taxonomy" id="3133431"/>
    <lineage>
        <taxon>Bacteria</taxon>
        <taxon>Bacillati</taxon>
        <taxon>Actinomycetota</taxon>
        <taxon>Actinomycetes</taxon>
        <taxon>Pseudonocardiales</taxon>
        <taxon>Pseudonocardiaceae</taxon>
        <taxon>Pseudonocardia</taxon>
    </lineage>
</organism>
<dbReference type="InterPro" id="IPR036513">
    <property type="entry name" value="STAS_dom_sf"/>
</dbReference>
<feature type="domain" description="STAS" evidence="2">
    <location>
        <begin position="16"/>
        <end position="88"/>
    </location>
</feature>
<dbReference type="InterPro" id="IPR002645">
    <property type="entry name" value="STAS_dom"/>
</dbReference>
<evidence type="ECO:0000259" key="2">
    <source>
        <dbReference type="PROSITE" id="PS50801"/>
    </source>
</evidence>
<accession>A0ABU8T7M2</accession>
<name>A0ABU8T7M2_9PSEU</name>
<protein>
    <submittedName>
        <fullName evidence="3">Sodium-independent anion transporter</fullName>
    </submittedName>
</protein>
<dbReference type="SUPFAM" id="SSF52091">
    <property type="entry name" value="SpoIIaa-like"/>
    <property type="match status" value="1"/>
</dbReference>
<dbReference type="Gene3D" id="3.30.750.24">
    <property type="entry name" value="STAS domain"/>
    <property type="match status" value="1"/>
</dbReference>
<dbReference type="CDD" id="cd07042">
    <property type="entry name" value="STAS_SulP_like_sulfate_transporter"/>
    <property type="match status" value="1"/>
</dbReference>
<gene>
    <name evidence="3" type="ORF">WJX68_13575</name>
</gene>
<comment type="caution">
    <text evidence="3">The sequence shown here is derived from an EMBL/GenBank/DDBJ whole genome shotgun (WGS) entry which is preliminary data.</text>
</comment>
<dbReference type="InterPro" id="IPR058548">
    <property type="entry name" value="MlaB-like_STAS"/>
</dbReference>
<dbReference type="RefSeq" id="WP_340290603.1">
    <property type="nucleotide sequence ID" value="NZ_JBBJUP010000010.1"/>
</dbReference>
<evidence type="ECO:0000256" key="1">
    <source>
        <dbReference type="SAM" id="MobiDB-lite"/>
    </source>
</evidence>
<evidence type="ECO:0000313" key="4">
    <source>
        <dbReference type="Proteomes" id="UP001364211"/>
    </source>
</evidence>
<reference evidence="3 4" key="1">
    <citation type="submission" date="2024-03" db="EMBL/GenBank/DDBJ databases">
        <title>Draft genome sequence of Pseudonocardia sp. DW16-2.</title>
        <authorList>
            <person name="Duangmal K."/>
        </authorList>
    </citation>
    <scope>NUCLEOTIDE SEQUENCE [LARGE SCALE GENOMIC DNA]</scope>
    <source>
        <strain evidence="3 4">DW16-2</strain>
    </source>
</reference>
<dbReference type="Pfam" id="PF13466">
    <property type="entry name" value="STAS_2"/>
    <property type="match status" value="1"/>
</dbReference>
<feature type="compositionally biased region" description="Low complexity" evidence="1">
    <location>
        <begin position="142"/>
        <end position="154"/>
    </location>
</feature>
<evidence type="ECO:0000313" key="3">
    <source>
        <dbReference type="EMBL" id="MEJ8279969.1"/>
    </source>
</evidence>
<dbReference type="EMBL" id="JBBJUP010000010">
    <property type="protein sequence ID" value="MEJ8279969.1"/>
    <property type="molecule type" value="Genomic_DNA"/>
</dbReference>
<sequence length="164" mass="16555">MVGHAAIGLAVETAGPGVRLVRVSGRLDRPGVEALARMLDAQARCGRTPGHVVVDLAGVSSFDGAAVERLGAVVARSRTEGVRLHLAGCGGRAELLPLRARQVLQRCSAFPSAEVAVRALVASTPGAALPPPRRPADDDRAPAAGDAAPGVPRPSGTRPVASGS</sequence>
<dbReference type="PROSITE" id="PS50801">
    <property type="entry name" value="STAS"/>
    <property type="match status" value="1"/>
</dbReference>